<keyword evidence="4 9" id="KW-1003">Cell membrane</keyword>
<keyword evidence="7" id="KW-1133">Transmembrane helix</keyword>
<comment type="caution">
    <text evidence="14">The sequence shown here is derived from an EMBL/GenBank/DDBJ whole genome shotgun (WGS) entry which is preliminary data.</text>
</comment>
<dbReference type="PRINTS" id="PR01490">
    <property type="entry name" value="RTXTOXIND"/>
</dbReference>
<dbReference type="Gene3D" id="2.40.30.170">
    <property type="match status" value="1"/>
</dbReference>
<gene>
    <name evidence="14" type="ORF">EDD55_108151</name>
</gene>
<dbReference type="InterPro" id="IPR058982">
    <property type="entry name" value="Beta-barrel_AprE"/>
</dbReference>
<evidence type="ECO:0000256" key="1">
    <source>
        <dbReference type="ARBA" id="ARBA00004377"/>
    </source>
</evidence>
<evidence type="ECO:0000256" key="4">
    <source>
        <dbReference type="ARBA" id="ARBA00022475"/>
    </source>
</evidence>
<evidence type="ECO:0000256" key="8">
    <source>
        <dbReference type="ARBA" id="ARBA00023136"/>
    </source>
</evidence>
<keyword evidence="5 9" id="KW-0997">Cell inner membrane</keyword>
<keyword evidence="8" id="KW-0472">Membrane</keyword>
<dbReference type="GO" id="GO:0009306">
    <property type="term" value="P:protein secretion"/>
    <property type="evidence" value="ECO:0007669"/>
    <property type="project" value="InterPro"/>
</dbReference>
<dbReference type="Proteomes" id="UP000295304">
    <property type="component" value="Unassembled WGS sequence"/>
</dbReference>
<evidence type="ECO:0000313" key="15">
    <source>
        <dbReference type="Proteomes" id="UP000295304"/>
    </source>
</evidence>
<evidence type="ECO:0000256" key="3">
    <source>
        <dbReference type="ARBA" id="ARBA00022448"/>
    </source>
</evidence>
<proteinExistence type="inferred from homology"/>
<feature type="domain" description="AprE-like beta-barrel" evidence="13">
    <location>
        <begin position="337"/>
        <end position="426"/>
    </location>
</feature>
<evidence type="ECO:0000256" key="2">
    <source>
        <dbReference type="ARBA" id="ARBA00009477"/>
    </source>
</evidence>
<dbReference type="GO" id="GO:0005886">
    <property type="term" value="C:plasma membrane"/>
    <property type="evidence" value="ECO:0007669"/>
    <property type="project" value="UniProtKB-SubCell"/>
</dbReference>
<feature type="coiled-coil region" evidence="10">
    <location>
        <begin position="173"/>
        <end position="207"/>
    </location>
</feature>
<organism evidence="14 15">
    <name type="scientific">Varunaivibrio sulfuroxidans</name>
    <dbReference type="NCBI Taxonomy" id="1773489"/>
    <lineage>
        <taxon>Bacteria</taxon>
        <taxon>Pseudomonadati</taxon>
        <taxon>Pseudomonadota</taxon>
        <taxon>Alphaproteobacteria</taxon>
        <taxon>Rhodospirillales</taxon>
        <taxon>Magnetovibrionaceae</taxon>
        <taxon>Varunaivibrio</taxon>
    </lineage>
</organism>
<dbReference type="InterPro" id="IPR058781">
    <property type="entry name" value="HH_AprE-like"/>
</dbReference>
<evidence type="ECO:0000256" key="9">
    <source>
        <dbReference type="RuleBase" id="RU365093"/>
    </source>
</evidence>
<sequence length="449" mass="49332">MNASMSSLVSPQTPVQGGSQTPKLDSMLTSHPVPTWRPLAWPVMIFLGLAFVWANFATLDEVASAPGEVVPQGKIKVIQHLEGGIIQKIYVTEGSVVHAGQPLIQLDLASGGANINELKVRLGNELLVKARLEGETQDHEPVFPPDLVKERPLQAEAERQAYNARKRQLEAAVGVLQELVKQRELDVQELEAKRRSTATNLKLAKERFAMSTSLLAEGLTPKMEHLQLDAEVQSLQGELQGLGPAIPRARAAVAEARQRVKEEETKFHREAQDELGKTEQNIARIQQLLNKANEQGVRAEIRSPINGIVKNMTTNTIGGVIKPGEPIMEIVPTGENLVIESKLRPTDRGYVSVGQNALVKISTYDFARYGGLQGKVILVAPDSSTDDKGNPFFRVVVQTEKNYLGATPGDLPIMPGMVATVDVHTGKRTVMDYLMKPVLKLRHEAFRER</sequence>
<comment type="similarity">
    <text evidence="2 9">Belongs to the membrane fusion protein (MFP) (TC 8.A.1) family.</text>
</comment>
<comment type="subcellular location">
    <subcellularLocation>
        <location evidence="1 9">Cell inner membrane</location>
        <topology evidence="1 9">Single-pass membrane protein</topology>
    </subcellularLocation>
</comment>
<keyword evidence="10" id="KW-0175">Coiled coil</keyword>
<name>A0A4R3J627_9PROT</name>
<evidence type="ECO:0000256" key="7">
    <source>
        <dbReference type="ARBA" id="ARBA00022989"/>
    </source>
</evidence>
<dbReference type="NCBIfam" id="TIGR01843">
    <property type="entry name" value="type_I_hlyD"/>
    <property type="match status" value="1"/>
</dbReference>
<dbReference type="PANTHER" id="PTHR30386">
    <property type="entry name" value="MEMBRANE FUSION SUBUNIT OF EMRAB-TOLC MULTIDRUG EFFLUX PUMP"/>
    <property type="match status" value="1"/>
</dbReference>
<dbReference type="Pfam" id="PF26002">
    <property type="entry name" value="Beta-barrel_AprE"/>
    <property type="match status" value="1"/>
</dbReference>
<evidence type="ECO:0000256" key="11">
    <source>
        <dbReference type="SAM" id="MobiDB-lite"/>
    </source>
</evidence>
<evidence type="ECO:0000256" key="6">
    <source>
        <dbReference type="ARBA" id="ARBA00022692"/>
    </source>
</evidence>
<dbReference type="InterPro" id="IPR050739">
    <property type="entry name" value="MFP"/>
</dbReference>
<evidence type="ECO:0000259" key="12">
    <source>
        <dbReference type="Pfam" id="PF25994"/>
    </source>
</evidence>
<keyword evidence="3 9" id="KW-0813">Transport</keyword>
<dbReference type="PANTHER" id="PTHR30386:SF26">
    <property type="entry name" value="TRANSPORT PROTEIN COMB"/>
    <property type="match status" value="1"/>
</dbReference>
<evidence type="ECO:0000256" key="5">
    <source>
        <dbReference type="ARBA" id="ARBA00022519"/>
    </source>
</evidence>
<dbReference type="InterPro" id="IPR006144">
    <property type="entry name" value="Secretion_HlyD_CS"/>
</dbReference>
<evidence type="ECO:0000259" key="13">
    <source>
        <dbReference type="Pfam" id="PF26002"/>
    </source>
</evidence>
<protein>
    <recommendedName>
        <fullName evidence="9">Membrane fusion protein (MFP) family protein</fullName>
    </recommendedName>
</protein>
<dbReference type="Gene3D" id="2.40.50.100">
    <property type="match status" value="1"/>
</dbReference>
<dbReference type="InterPro" id="IPR010129">
    <property type="entry name" value="T1SS_HlyD"/>
</dbReference>
<reference evidence="14 15" key="1">
    <citation type="submission" date="2019-03" db="EMBL/GenBank/DDBJ databases">
        <title>Genomic Encyclopedia of Type Strains, Phase IV (KMG-IV): sequencing the most valuable type-strain genomes for metagenomic binning, comparative biology and taxonomic classification.</title>
        <authorList>
            <person name="Goeker M."/>
        </authorList>
    </citation>
    <scope>NUCLEOTIDE SEQUENCE [LARGE SCALE GENOMIC DNA]</scope>
    <source>
        <strain evidence="14 15">DSM 101688</strain>
    </source>
</reference>
<keyword evidence="15" id="KW-1185">Reference proteome</keyword>
<feature type="domain" description="AprE-like long alpha-helical hairpin" evidence="12">
    <location>
        <begin position="113"/>
        <end position="294"/>
    </location>
</feature>
<evidence type="ECO:0000313" key="14">
    <source>
        <dbReference type="EMBL" id="TCS61349.1"/>
    </source>
</evidence>
<dbReference type="PROSITE" id="PS00543">
    <property type="entry name" value="HLYD_FAMILY"/>
    <property type="match status" value="1"/>
</dbReference>
<evidence type="ECO:0000256" key="10">
    <source>
        <dbReference type="SAM" id="Coils"/>
    </source>
</evidence>
<dbReference type="AlphaFoldDB" id="A0A4R3J627"/>
<keyword evidence="6" id="KW-0812">Transmembrane</keyword>
<dbReference type="Pfam" id="PF25994">
    <property type="entry name" value="HH_AprE"/>
    <property type="match status" value="1"/>
</dbReference>
<dbReference type="EMBL" id="SLZW01000008">
    <property type="protein sequence ID" value="TCS61349.1"/>
    <property type="molecule type" value="Genomic_DNA"/>
</dbReference>
<feature type="coiled-coil region" evidence="10">
    <location>
        <begin position="246"/>
        <end position="295"/>
    </location>
</feature>
<feature type="region of interest" description="Disordered" evidence="11">
    <location>
        <begin position="1"/>
        <end position="26"/>
    </location>
</feature>
<accession>A0A4R3J627</accession>